<accession>A0A426YPR2</accession>
<sequence length="85" mass="9451">MARPPTRGRPAMTKPPTRGGRSQGQPPAGAATARRHDRLSTARYQRPGRKVLLAHNETAGAMPVRGQPIEGRRPHKRYLQARRQP</sequence>
<reference evidence="2 3" key="1">
    <citation type="journal article" date="2014" name="Agronomy (Basel)">
        <title>A Draft Genome Sequence for Ensete ventricosum, the Drought-Tolerant Tree Against Hunger.</title>
        <authorList>
            <person name="Harrison J."/>
            <person name="Moore K.A."/>
            <person name="Paszkiewicz K."/>
            <person name="Jones T."/>
            <person name="Grant M."/>
            <person name="Ambacheew D."/>
            <person name="Muzemil S."/>
            <person name="Studholme D.J."/>
        </authorList>
    </citation>
    <scope>NUCLEOTIDE SEQUENCE [LARGE SCALE GENOMIC DNA]</scope>
</reference>
<proteinExistence type="predicted"/>
<evidence type="ECO:0000313" key="2">
    <source>
        <dbReference type="EMBL" id="RRT53715.1"/>
    </source>
</evidence>
<name>A0A426YPR2_ENSVE</name>
<evidence type="ECO:0000256" key="1">
    <source>
        <dbReference type="SAM" id="MobiDB-lite"/>
    </source>
</evidence>
<feature type="compositionally biased region" description="Basic residues" evidence="1">
    <location>
        <begin position="73"/>
        <end position="85"/>
    </location>
</feature>
<comment type="caution">
    <text evidence="2">The sequence shown here is derived from an EMBL/GenBank/DDBJ whole genome shotgun (WGS) entry which is preliminary data.</text>
</comment>
<protein>
    <submittedName>
        <fullName evidence="2">Uncharacterized protein</fullName>
    </submittedName>
</protein>
<dbReference type="EMBL" id="AMZH03010992">
    <property type="protein sequence ID" value="RRT53715.1"/>
    <property type="molecule type" value="Genomic_DNA"/>
</dbReference>
<dbReference type="Proteomes" id="UP000287651">
    <property type="component" value="Unassembled WGS sequence"/>
</dbReference>
<feature type="region of interest" description="Disordered" evidence="1">
    <location>
        <begin position="1"/>
        <end position="85"/>
    </location>
</feature>
<gene>
    <name evidence="2" type="ORF">B296_00000160</name>
</gene>
<dbReference type="AlphaFoldDB" id="A0A426YPR2"/>
<organism evidence="2 3">
    <name type="scientific">Ensete ventricosum</name>
    <name type="common">Abyssinian banana</name>
    <name type="synonym">Musa ensete</name>
    <dbReference type="NCBI Taxonomy" id="4639"/>
    <lineage>
        <taxon>Eukaryota</taxon>
        <taxon>Viridiplantae</taxon>
        <taxon>Streptophyta</taxon>
        <taxon>Embryophyta</taxon>
        <taxon>Tracheophyta</taxon>
        <taxon>Spermatophyta</taxon>
        <taxon>Magnoliopsida</taxon>
        <taxon>Liliopsida</taxon>
        <taxon>Zingiberales</taxon>
        <taxon>Musaceae</taxon>
        <taxon>Ensete</taxon>
    </lineage>
</organism>
<evidence type="ECO:0000313" key="3">
    <source>
        <dbReference type="Proteomes" id="UP000287651"/>
    </source>
</evidence>